<dbReference type="Proteomes" id="UP000766629">
    <property type="component" value="Unassembled WGS sequence"/>
</dbReference>
<sequence length="253" mass="26357">MPGTDRLEQQVDENRRRLAASLHGLTGTLAPRSVTEQLTEAAHSYGGQLGQQAVSAAKRNPAALVLTGAGLALMLTGSGGRPRPAAPQPAAVPPEAAFAGFDERVAAADAAMKKEMTGMSDESFRASKMRETLNAGLDALPDAARKRVLKARTAALQAQEKVEAHAARAAKRGRTFYDENPLAAGAIALGLGALIGALLPATRREDELLGAHRDALAAKAEAALREEMDKLYQKASAKLDPAETAPPPQTAAS</sequence>
<accession>A0ABS7NJV4</accession>
<evidence type="ECO:0000313" key="1">
    <source>
        <dbReference type="EMBL" id="MBY6141492.1"/>
    </source>
</evidence>
<dbReference type="RefSeq" id="WP_222509530.1">
    <property type="nucleotide sequence ID" value="NZ_JAHVJA010000011.1"/>
</dbReference>
<comment type="caution">
    <text evidence="1">The sequence shown here is derived from an EMBL/GenBank/DDBJ whole genome shotgun (WGS) entry which is preliminary data.</text>
</comment>
<organism evidence="1 2">
    <name type="scientific">Leisingera daeponensis</name>
    <dbReference type="NCBI Taxonomy" id="405746"/>
    <lineage>
        <taxon>Bacteria</taxon>
        <taxon>Pseudomonadati</taxon>
        <taxon>Pseudomonadota</taxon>
        <taxon>Alphaproteobacteria</taxon>
        <taxon>Rhodobacterales</taxon>
        <taxon>Roseobacteraceae</taxon>
        <taxon>Leisingera</taxon>
    </lineage>
</organism>
<gene>
    <name evidence="1" type="ORF">KUV26_18790</name>
</gene>
<evidence type="ECO:0008006" key="3">
    <source>
        <dbReference type="Google" id="ProtNLM"/>
    </source>
</evidence>
<proteinExistence type="predicted"/>
<dbReference type="EMBL" id="JAHVJA010000011">
    <property type="protein sequence ID" value="MBY6141492.1"/>
    <property type="molecule type" value="Genomic_DNA"/>
</dbReference>
<reference evidence="1 2" key="1">
    <citation type="submission" date="2021-06" db="EMBL/GenBank/DDBJ databases">
        <title>50 bacteria genomes isolated from Dapeng, Shenzhen, China.</title>
        <authorList>
            <person name="Zheng W."/>
            <person name="Yu S."/>
            <person name="Huang Y."/>
        </authorList>
    </citation>
    <scope>NUCLEOTIDE SEQUENCE [LARGE SCALE GENOMIC DNA]</scope>
    <source>
        <strain evidence="1 2">DP1N14-2</strain>
    </source>
</reference>
<keyword evidence="2" id="KW-1185">Reference proteome</keyword>
<evidence type="ECO:0000313" key="2">
    <source>
        <dbReference type="Proteomes" id="UP000766629"/>
    </source>
</evidence>
<name>A0ABS7NJV4_9RHOB</name>
<protein>
    <recommendedName>
        <fullName evidence="3">DUF3618 domain-containing protein</fullName>
    </recommendedName>
</protein>